<keyword evidence="3" id="KW-1185">Reference proteome</keyword>
<dbReference type="AlphaFoldDB" id="A0A1A9ZM34"/>
<dbReference type="Proteomes" id="UP000092445">
    <property type="component" value="Unassembled WGS sequence"/>
</dbReference>
<name>A0A1A9ZM34_GLOPL</name>
<dbReference type="EnsemblMetazoa" id="GPAI018862-RA">
    <property type="protein sequence ID" value="GPAI018862-PA"/>
    <property type="gene ID" value="GPAI018862"/>
</dbReference>
<reference evidence="2" key="2">
    <citation type="submission" date="2020-05" db="UniProtKB">
        <authorList>
            <consortium name="EnsemblMetazoa"/>
        </authorList>
    </citation>
    <scope>IDENTIFICATION</scope>
    <source>
        <strain evidence="2">IAEA</strain>
    </source>
</reference>
<organism evidence="2 3">
    <name type="scientific">Glossina pallidipes</name>
    <name type="common">Tsetse fly</name>
    <dbReference type="NCBI Taxonomy" id="7398"/>
    <lineage>
        <taxon>Eukaryota</taxon>
        <taxon>Metazoa</taxon>
        <taxon>Ecdysozoa</taxon>
        <taxon>Arthropoda</taxon>
        <taxon>Hexapoda</taxon>
        <taxon>Insecta</taxon>
        <taxon>Pterygota</taxon>
        <taxon>Neoptera</taxon>
        <taxon>Endopterygota</taxon>
        <taxon>Diptera</taxon>
        <taxon>Brachycera</taxon>
        <taxon>Muscomorpha</taxon>
        <taxon>Hippoboscoidea</taxon>
        <taxon>Glossinidae</taxon>
        <taxon>Glossina</taxon>
    </lineage>
</organism>
<dbReference type="VEuPathDB" id="VectorBase:GPAI018862"/>
<evidence type="ECO:0000256" key="1">
    <source>
        <dbReference type="SAM" id="Phobius"/>
    </source>
</evidence>
<keyword evidence="1" id="KW-0472">Membrane</keyword>
<evidence type="ECO:0000313" key="3">
    <source>
        <dbReference type="Proteomes" id="UP000092445"/>
    </source>
</evidence>
<reference evidence="3" key="1">
    <citation type="submission" date="2014-03" db="EMBL/GenBank/DDBJ databases">
        <authorList>
            <person name="Aksoy S."/>
            <person name="Warren W."/>
            <person name="Wilson R.K."/>
        </authorList>
    </citation>
    <scope>NUCLEOTIDE SEQUENCE [LARGE SCALE GENOMIC DNA]</scope>
    <source>
        <strain evidence="3">IAEA</strain>
    </source>
</reference>
<keyword evidence="1" id="KW-1133">Transmembrane helix</keyword>
<sequence length="108" mass="11662">MGKYSSTTWKSCGVSAFTVIIEISALVSISNFIVSDGVFDYLRLHVSLALYNLKVYSPPVVTIIVSDYVLSVSIECIVAELVISEIVISSENIRVPRGVGIVISIGHV</sequence>
<feature type="transmembrane region" description="Helical" evidence="1">
    <location>
        <begin position="12"/>
        <end position="34"/>
    </location>
</feature>
<protein>
    <submittedName>
        <fullName evidence="2">Uncharacterized protein</fullName>
    </submittedName>
</protein>
<accession>A0A1A9ZM34</accession>
<evidence type="ECO:0000313" key="2">
    <source>
        <dbReference type="EnsemblMetazoa" id="GPAI018862-PA"/>
    </source>
</evidence>
<keyword evidence="1" id="KW-0812">Transmembrane</keyword>
<proteinExistence type="predicted"/>